<evidence type="ECO:0000256" key="3">
    <source>
        <dbReference type="ARBA" id="ARBA00023242"/>
    </source>
</evidence>
<dbReference type="STRING" id="60517.A0A0R3W1W7"/>
<dbReference type="GO" id="GO:0051726">
    <property type="term" value="P:regulation of cell cycle"/>
    <property type="evidence" value="ECO:0007669"/>
    <property type="project" value="TreeGrafter"/>
</dbReference>
<evidence type="ECO:0000313" key="7">
    <source>
        <dbReference type="EMBL" id="VDK32306.1"/>
    </source>
</evidence>
<dbReference type="WBParaSite" id="TASK_0000375901-mRNA-1">
    <property type="protein sequence ID" value="TASK_0000375901-mRNA-1"/>
    <property type="gene ID" value="TASK_0000375901"/>
</dbReference>
<dbReference type="InterPro" id="IPR010561">
    <property type="entry name" value="LIN-9/ALY1"/>
</dbReference>
<evidence type="ECO:0000256" key="1">
    <source>
        <dbReference type="ARBA" id="ARBA00004123"/>
    </source>
</evidence>
<feature type="region of interest" description="Disordered" evidence="5">
    <location>
        <begin position="1"/>
        <end position="92"/>
    </location>
</feature>
<keyword evidence="4" id="KW-0175">Coiled coil</keyword>
<feature type="region of interest" description="Disordered" evidence="5">
    <location>
        <begin position="900"/>
        <end position="935"/>
    </location>
</feature>
<organism evidence="9">
    <name type="scientific">Taenia asiatica</name>
    <name type="common">Asian tapeworm</name>
    <dbReference type="NCBI Taxonomy" id="60517"/>
    <lineage>
        <taxon>Eukaryota</taxon>
        <taxon>Metazoa</taxon>
        <taxon>Spiralia</taxon>
        <taxon>Lophotrochozoa</taxon>
        <taxon>Platyhelminthes</taxon>
        <taxon>Cestoda</taxon>
        <taxon>Eucestoda</taxon>
        <taxon>Cyclophyllidea</taxon>
        <taxon>Taeniidae</taxon>
        <taxon>Taenia</taxon>
    </lineage>
</organism>
<dbReference type="PANTHER" id="PTHR21689:SF2">
    <property type="entry name" value="PROTEIN LIN-9 HOMOLOG"/>
    <property type="match status" value="1"/>
</dbReference>
<evidence type="ECO:0000313" key="8">
    <source>
        <dbReference type="Proteomes" id="UP000282613"/>
    </source>
</evidence>
<feature type="region of interest" description="Disordered" evidence="5">
    <location>
        <begin position="703"/>
        <end position="764"/>
    </location>
</feature>
<dbReference type="Pfam" id="PF06584">
    <property type="entry name" value="DIRP"/>
    <property type="match status" value="1"/>
</dbReference>
<evidence type="ECO:0000256" key="5">
    <source>
        <dbReference type="SAM" id="MobiDB-lite"/>
    </source>
</evidence>
<proteinExistence type="inferred from homology"/>
<dbReference type="PANTHER" id="PTHR21689">
    <property type="entry name" value="LIN-9"/>
    <property type="match status" value="1"/>
</dbReference>
<dbReference type="GO" id="GO:0005654">
    <property type="term" value="C:nucleoplasm"/>
    <property type="evidence" value="ECO:0007669"/>
    <property type="project" value="TreeGrafter"/>
</dbReference>
<name>A0A0R3W1W7_TAEAS</name>
<dbReference type="EMBL" id="UYRS01018311">
    <property type="protein sequence ID" value="VDK32306.1"/>
    <property type="molecule type" value="Genomic_DNA"/>
</dbReference>
<feature type="coiled-coil region" evidence="4">
    <location>
        <begin position="404"/>
        <end position="459"/>
    </location>
</feature>
<sequence>MADDRNYDVDEYGMSYRKNPPRTRKKSRYYEEYYEATPQYKSRDSPRIYSPIRPMQTDDAHRVRRNPKQQHKGAPSSIGWRNTYANPERRTAQGNAVRLRNVLKLPKAHKWVFYEWLYSNLDRPLLLSENDFRICLRENFPNVKTRRLTRAHWSLLRRLMGKPRRCSTSFFEEERRSLNEKREKIRTLQATRSVQLEFLRDLPDDMHVPMPLIIGTRINARVRFPTDGLYPGKVDAIDSLRHCYRVTFDRPNLGTRSIPDYEVISIDPQETIPLSAYKTQHKASRNLFMSPARLLAQSALQGKRHMHHHKIAHAVGSTTGDFGINDCPLCQAGDGTSSSTSIKAPSMGEMTSGIGGAALSLNDPSSSGGRLLLNESDIYGGYPMKFLVMVTKLSKILEVKKMCVDELQDLNTEAERKISNQSEISVEFQHKYLTLIVHLERLNRELNQYLIHVLQYANEIAQEHGVPPLEQPADFKQRCDEDAYDIVNRVKSIQVQRLRNMKNMDLITRLTGILVQIRSLSEQDSVTPDCSSVIDSLRDLKATLHSSNIHIFEDMLEVKIHHVMSGLNTQGNLHAFLYMHPNHMQVASIELGEPSPTVFLPSLQQAVGGTTHLDCRDDGEDCSFTIELKEEQAMLGDMQEERVVTGTEINDIVEEVKEENFGKECSPIYLNNTLKATESPHPQPRFTAFEIPVHTGPCAMLTPMKSRDSPSNDITEVESHRPVETASTVTYSHPRTHPVALSRRYTPHRGPQRKKSTSSPQRKTLCQKYPQIYRKARESVLPLITSSTPSTQINYSTSSFRSESRCSLQHLNALSEWRTNRLDGDTWVHYPNLVSAPQATRRPKLPQNPSTRRLKPIDKSMIPTNPAAGDQTPSPSKPQKLASSMLPPLTRSEVSRVRPTYKRGKGRGEVGLGAPCNRNVGSSLPPPTSFSSPRVENADPFSPFTLQMEEDSNSEELMQRDRLIFRDSRSVGEASYFKQYSMDEIHDSTKH</sequence>
<dbReference type="AlphaFoldDB" id="A0A0R3W1W7"/>
<dbReference type="Proteomes" id="UP000282613">
    <property type="component" value="Unassembled WGS sequence"/>
</dbReference>
<dbReference type="GO" id="GO:0006351">
    <property type="term" value="P:DNA-templated transcription"/>
    <property type="evidence" value="ECO:0007669"/>
    <property type="project" value="InterPro"/>
</dbReference>
<feature type="domain" description="DIRP" evidence="6">
    <location>
        <begin position="117"/>
        <end position="224"/>
    </location>
</feature>
<feature type="region of interest" description="Disordered" evidence="5">
    <location>
        <begin position="834"/>
        <end position="887"/>
    </location>
</feature>
<feature type="compositionally biased region" description="Basic residues" evidence="5">
    <location>
        <begin position="745"/>
        <end position="756"/>
    </location>
</feature>
<evidence type="ECO:0000259" key="6">
    <source>
        <dbReference type="SMART" id="SM01135"/>
    </source>
</evidence>
<dbReference type="GO" id="GO:0017053">
    <property type="term" value="C:transcription repressor complex"/>
    <property type="evidence" value="ECO:0007669"/>
    <property type="project" value="InterPro"/>
</dbReference>
<accession>A0A0R3W1W7</accession>
<dbReference type="InterPro" id="IPR033471">
    <property type="entry name" value="DIRP"/>
</dbReference>
<comment type="subcellular location">
    <subcellularLocation>
        <location evidence="1">Nucleus</location>
    </subcellularLocation>
</comment>
<dbReference type="GO" id="GO:0003677">
    <property type="term" value="F:DNA binding"/>
    <property type="evidence" value="ECO:0007669"/>
    <property type="project" value="TreeGrafter"/>
</dbReference>
<comment type="similarity">
    <text evidence="2">Belongs to the lin-9 family.</text>
</comment>
<gene>
    <name evidence="7" type="ORF">TASK_LOCUS3760</name>
</gene>
<keyword evidence="3" id="KW-0539">Nucleus</keyword>
<dbReference type="Pfam" id="PF19438">
    <property type="entry name" value="LIN9_C"/>
    <property type="match status" value="1"/>
</dbReference>
<keyword evidence="8" id="KW-1185">Reference proteome</keyword>
<protein>
    <submittedName>
        <fullName evidence="9">DIRP domain-containing protein</fullName>
    </submittedName>
</protein>
<dbReference type="GO" id="GO:0006357">
    <property type="term" value="P:regulation of transcription by RNA polymerase II"/>
    <property type="evidence" value="ECO:0007669"/>
    <property type="project" value="TreeGrafter"/>
</dbReference>
<feature type="compositionally biased region" description="Basic residues" evidence="5">
    <location>
        <begin position="62"/>
        <end position="71"/>
    </location>
</feature>
<reference evidence="7 8" key="2">
    <citation type="submission" date="2018-11" db="EMBL/GenBank/DDBJ databases">
        <authorList>
            <consortium name="Pathogen Informatics"/>
        </authorList>
    </citation>
    <scope>NUCLEOTIDE SEQUENCE [LARGE SCALE GENOMIC DNA]</scope>
</reference>
<dbReference type="OrthoDB" id="2339771at2759"/>
<reference evidence="9" key="1">
    <citation type="submission" date="2017-02" db="UniProtKB">
        <authorList>
            <consortium name="WormBaseParasite"/>
        </authorList>
    </citation>
    <scope>IDENTIFICATION</scope>
</reference>
<evidence type="ECO:0000256" key="2">
    <source>
        <dbReference type="ARBA" id="ARBA00006732"/>
    </source>
</evidence>
<dbReference type="InterPro" id="IPR045831">
    <property type="entry name" value="LIN9_C"/>
</dbReference>
<evidence type="ECO:0000313" key="9">
    <source>
        <dbReference type="WBParaSite" id="TASK_0000375901-mRNA-1"/>
    </source>
</evidence>
<dbReference type="SMART" id="SM01135">
    <property type="entry name" value="DIRP"/>
    <property type="match status" value="1"/>
</dbReference>
<evidence type="ECO:0000256" key="4">
    <source>
        <dbReference type="SAM" id="Coils"/>
    </source>
</evidence>